<proteinExistence type="predicted"/>
<protein>
    <submittedName>
        <fullName evidence="3">Leucine-rich_repeat domain-containing protein</fullName>
    </submittedName>
</protein>
<dbReference type="PANTHER" id="PTHR46652">
    <property type="entry name" value="LEUCINE-RICH REPEAT AND IQ DOMAIN-CONTAINING PROTEIN 1-RELATED"/>
    <property type="match status" value="1"/>
</dbReference>
<evidence type="ECO:0000256" key="2">
    <source>
        <dbReference type="ARBA" id="ARBA00022737"/>
    </source>
</evidence>
<dbReference type="PANTHER" id="PTHR46652:SF3">
    <property type="entry name" value="LEUCINE-RICH REPEAT-CONTAINING PROTEIN 9"/>
    <property type="match status" value="1"/>
</dbReference>
<evidence type="ECO:0000256" key="1">
    <source>
        <dbReference type="ARBA" id="ARBA00022614"/>
    </source>
</evidence>
<dbReference type="InterPro" id="IPR050836">
    <property type="entry name" value="SDS22/Internalin_LRR"/>
</dbReference>
<dbReference type="Gene3D" id="3.80.10.10">
    <property type="entry name" value="Ribonuclease Inhibitor"/>
    <property type="match status" value="2"/>
</dbReference>
<keyword evidence="2" id="KW-0677">Repeat</keyword>
<name>A0ABP1LJY6_9EUKA</name>
<accession>A0ABP1LJY6</accession>
<dbReference type="EMBL" id="CAXDID020000394">
    <property type="protein sequence ID" value="CAL6086565.1"/>
    <property type="molecule type" value="Genomic_DNA"/>
</dbReference>
<evidence type="ECO:0000313" key="3">
    <source>
        <dbReference type="EMBL" id="CAL6086565.1"/>
    </source>
</evidence>
<dbReference type="SMART" id="SM00365">
    <property type="entry name" value="LRR_SD22"/>
    <property type="match status" value="6"/>
</dbReference>
<dbReference type="PROSITE" id="PS51450">
    <property type="entry name" value="LRR"/>
    <property type="match status" value="2"/>
</dbReference>
<reference evidence="3 4" key="1">
    <citation type="submission" date="2024-07" db="EMBL/GenBank/DDBJ databases">
        <authorList>
            <person name="Akdeniz Z."/>
        </authorList>
    </citation>
    <scope>NUCLEOTIDE SEQUENCE [LARGE SCALE GENOMIC DNA]</scope>
</reference>
<keyword evidence="4" id="KW-1185">Reference proteome</keyword>
<dbReference type="Pfam" id="PF13855">
    <property type="entry name" value="LRR_8"/>
    <property type="match status" value="1"/>
</dbReference>
<organism evidence="3 4">
    <name type="scientific">Hexamita inflata</name>
    <dbReference type="NCBI Taxonomy" id="28002"/>
    <lineage>
        <taxon>Eukaryota</taxon>
        <taxon>Metamonada</taxon>
        <taxon>Diplomonadida</taxon>
        <taxon>Hexamitidae</taxon>
        <taxon>Hexamitinae</taxon>
        <taxon>Hexamita</taxon>
    </lineage>
</organism>
<evidence type="ECO:0000313" key="4">
    <source>
        <dbReference type="Proteomes" id="UP001642409"/>
    </source>
</evidence>
<sequence>MELYHKIRRKEEEDLLNQLGSSKKLIILDLQQINNMLKIYVPPGFWEDASNRNQLYFSQELVQKTKEFKFYGKNQLDLYLISFLSNLTELYLVDNNISDIFPISKLKNLKKLFLIINSIEDISSLQSLPDLTHLDLQQNKLTSYTLALPNLIVLSLRQNKLQDKSGLQYSPKLQDLDLYETETTDLSTINQLFCLKVLELYVNNISDITHISNFINMQTLRIGHNKQIQNIGPLKYCTQLIELSISATNVADIWPLQFLKNLKTLDIANTQVFDLHPLQNLHKLEDIYACYTHIIDVSPLSKLTQLKTLQFWNNKIINGQTLQHHKNYSRYNLSEQKVPTTDELKFYNKVLSVHSSHKQIRNIQENRAPKFRELLTHHKEYLNLKINEQIKETNRKIEIIFSHNSYADQ</sequence>
<dbReference type="InterPro" id="IPR032675">
    <property type="entry name" value="LRR_dom_sf"/>
</dbReference>
<dbReference type="Proteomes" id="UP001642409">
    <property type="component" value="Unassembled WGS sequence"/>
</dbReference>
<gene>
    <name evidence="3" type="ORF">HINF_LOCUS63227</name>
</gene>
<dbReference type="InterPro" id="IPR001611">
    <property type="entry name" value="Leu-rich_rpt"/>
</dbReference>
<dbReference type="SUPFAM" id="SSF52058">
    <property type="entry name" value="L domain-like"/>
    <property type="match status" value="1"/>
</dbReference>
<comment type="caution">
    <text evidence="3">The sequence shown here is derived from an EMBL/GenBank/DDBJ whole genome shotgun (WGS) entry which is preliminary data.</text>
</comment>
<keyword evidence="1" id="KW-0433">Leucine-rich repeat</keyword>